<dbReference type="InterPro" id="IPR006963">
    <property type="entry name" value="Mopterin_OxRdtase_4Fe-4S_dom"/>
</dbReference>
<keyword evidence="6" id="KW-0001">2Fe-2S</keyword>
<dbReference type="InterPro" id="IPR006656">
    <property type="entry name" value="Mopterin_OxRdtase"/>
</dbReference>
<dbReference type="GO" id="GO:0051539">
    <property type="term" value="F:4 iron, 4 sulfur cluster binding"/>
    <property type="evidence" value="ECO:0007669"/>
    <property type="project" value="UniProtKB-KW"/>
</dbReference>
<dbReference type="InterPro" id="IPR041924">
    <property type="entry name" value="Formate_Dh-H_N"/>
</dbReference>
<evidence type="ECO:0000256" key="2">
    <source>
        <dbReference type="ARBA" id="ARBA00001966"/>
    </source>
</evidence>
<proteinExistence type="inferred from homology"/>
<evidence type="ECO:0000256" key="3">
    <source>
        <dbReference type="ARBA" id="ARBA00007023"/>
    </source>
</evidence>
<dbReference type="FunFam" id="3.10.20.740:FF:000003">
    <property type="entry name" value="Formate dehydrogenase subunit alpha"/>
    <property type="match status" value="1"/>
</dbReference>
<dbReference type="InterPro" id="IPR050123">
    <property type="entry name" value="Prok_molybdopt-oxidoreductase"/>
</dbReference>
<dbReference type="PIRSF" id="PIRSF036643">
    <property type="entry name" value="FDH_alpha"/>
    <property type="match status" value="1"/>
</dbReference>
<dbReference type="PROSITE" id="PS51839">
    <property type="entry name" value="4FE4S_HC3"/>
    <property type="match status" value="1"/>
</dbReference>
<dbReference type="PROSITE" id="PS51379">
    <property type="entry name" value="4FE4S_FER_2"/>
    <property type="match status" value="2"/>
</dbReference>
<dbReference type="InterPro" id="IPR019574">
    <property type="entry name" value="NADH_UbQ_OxRdtase_Gsu_4Fe4S-bd"/>
</dbReference>
<keyword evidence="4" id="KW-0004">4Fe-4S</keyword>
<dbReference type="InterPro" id="IPR001041">
    <property type="entry name" value="2Fe-2S_ferredoxin-type"/>
</dbReference>
<evidence type="ECO:0000256" key="11">
    <source>
        <dbReference type="ARBA" id="ARBA00023014"/>
    </source>
</evidence>
<feature type="domain" description="4Fe-4S ferredoxin-type" evidence="13">
    <location>
        <begin position="179"/>
        <end position="208"/>
    </location>
</feature>
<dbReference type="GO" id="GO:0015942">
    <property type="term" value="P:formate metabolic process"/>
    <property type="evidence" value="ECO:0007669"/>
    <property type="project" value="InterPro"/>
</dbReference>
<evidence type="ECO:0000256" key="8">
    <source>
        <dbReference type="ARBA" id="ARBA00022737"/>
    </source>
</evidence>
<evidence type="ECO:0000256" key="5">
    <source>
        <dbReference type="ARBA" id="ARBA00022505"/>
    </source>
</evidence>
<reference evidence="16 17" key="1">
    <citation type="submission" date="2017-04" db="EMBL/GenBank/DDBJ databases">
        <title>Novel microbial lineages endemic to geothermal iron-oxide mats fill important gaps in the evolutionary history of Archaea.</title>
        <authorList>
            <person name="Jay Z.J."/>
            <person name="Beam J.P."/>
            <person name="Dlakic M."/>
            <person name="Rusch D.B."/>
            <person name="Kozubal M.A."/>
            <person name="Inskeep W.P."/>
        </authorList>
    </citation>
    <scope>NUCLEOTIDE SEQUENCE [LARGE SCALE GENOMIC DNA]</scope>
    <source>
        <strain evidence="16">OSP_D</strain>
    </source>
</reference>
<evidence type="ECO:0000256" key="10">
    <source>
        <dbReference type="ARBA" id="ARBA00023004"/>
    </source>
</evidence>
<evidence type="ECO:0000313" key="17">
    <source>
        <dbReference type="Proteomes" id="UP000240880"/>
    </source>
</evidence>
<comment type="similarity">
    <text evidence="3">In the C-terminal section; belongs to the prokaryotic molybdopterin-containing oxidoreductase family.</text>
</comment>
<dbReference type="GO" id="GO:0016020">
    <property type="term" value="C:membrane"/>
    <property type="evidence" value="ECO:0007669"/>
    <property type="project" value="TreeGrafter"/>
</dbReference>
<dbReference type="FunFam" id="2.20.25.90:FF:000001">
    <property type="entry name" value="Formate dehydrogenase subunit alpha"/>
    <property type="match status" value="1"/>
</dbReference>
<dbReference type="PROSITE" id="PS00198">
    <property type="entry name" value="4FE4S_FER_1"/>
    <property type="match status" value="1"/>
</dbReference>
<dbReference type="SUPFAM" id="SSF53706">
    <property type="entry name" value="Formate dehydrogenase/DMSO reductase, domains 1-3"/>
    <property type="match status" value="1"/>
</dbReference>
<dbReference type="PANTHER" id="PTHR43105">
    <property type="entry name" value="RESPIRATORY NITRATE REDUCTASE"/>
    <property type="match status" value="1"/>
</dbReference>
<dbReference type="CDD" id="cd02753">
    <property type="entry name" value="MopB_Formate-Dh-H"/>
    <property type="match status" value="1"/>
</dbReference>
<dbReference type="Gene3D" id="3.10.20.740">
    <property type="match status" value="1"/>
</dbReference>
<dbReference type="Pfam" id="PF00384">
    <property type="entry name" value="Molybdopterin"/>
    <property type="match status" value="1"/>
</dbReference>
<dbReference type="InterPro" id="IPR009010">
    <property type="entry name" value="Asp_de-COase-like_dom_sf"/>
</dbReference>
<keyword evidence="9" id="KW-0560">Oxidoreductase</keyword>
<name>A0A2R6A807_9ARCH</name>
<dbReference type="Proteomes" id="UP000240880">
    <property type="component" value="Unassembled WGS sequence"/>
</dbReference>
<dbReference type="GO" id="GO:0051537">
    <property type="term" value="F:2 iron, 2 sulfur cluster binding"/>
    <property type="evidence" value="ECO:0007669"/>
    <property type="project" value="UniProtKB-KW"/>
</dbReference>
<dbReference type="PANTHER" id="PTHR43105:SF14">
    <property type="entry name" value="FORMATE DEHYDROGENASE H"/>
    <property type="match status" value="1"/>
</dbReference>
<dbReference type="GO" id="GO:0003954">
    <property type="term" value="F:NADH dehydrogenase activity"/>
    <property type="evidence" value="ECO:0007669"/>
    <property type="project" value="TreeGrafter"/>
</dbReference>
<sequence>MTLLEVKLDGRTLTVSDDVPLLVALERAGFRIPHVCYHPSLGAIQTCDLCYVEVDGKLVRSCTTKAHSGADVKTQSARVQAIRKAAMHKILTNHNLYCTICDNNNGDCELHNTVELMGVRNQNFKNKPYPVDDTNPFYVYDPNQCILCGRCVEACQDYVVNEVIRIDWTLDPPRVVWDGNVPINQSSCVSCGTCVTVCPVDALMEKSMLGEAGLFTKIRRSTREKLVNALKQSETDISFYMLTSDIEATLRSAQIKKTKTVCPFCGVGCSFEVWTKGRKILKVEPKPESPANGIATCIKGKFGWDFVNSADRLTKPLIKEGDHFREASWDEAISLIAKRLTEIKQKYGADAIGVIASCTSSNEEGYLAQKFARAVIGTNNVDNCARYCQAPATTGLFRTVGIGGDSGTMADTEIADLVITFGSNTAEAHPVWAGKLKRAKKLRGQKLIVVDVKPHEMADWADLFISPHPGTDLVLVNAIAKYIIDQGWENREFIEKRTVNFEEYRKALEPFTLEYAERTTGVPRDLIVKAAKMIHEAKSVCAIFAMGITQHQNGSETTTAISDLLLLTGNYGRPGTGAYPARGHANVQGVSDFGALPGYLPGYERVDNPNIREKYEKAWGVKLPTKPGLTSTEMVDAILDGRLKALYIMGEDKVLADSNQEKVKEALSKVEFLVVQELFLTRTAQYADVVLPVAASIEKDGTFVNTERRIQRLYKAFDPPGEAKADWEVIQMVANAMGAGWSYSHPKEIMDEAAGVAEYFAGVSYERLEGFKSLVWPVKKDGKDTPLLYEQRFEFPDGKARFYVPKWIEPLSSGAQYDLYLDNGRVLEHFHWGNLTWRSEGIKQLVPEVYVEISQEAASKKGLKTGDKVLIKSRVGKAVATVMVSERVSGNRLYIGLHGQGDDAVNQLTGDERDPTSKTPAYKELPVSVEKLEGEYLRKPPLPTANYRNHLKNRVRQIGVNVEQKWKRQDYATLEG</sequence>
<dbReference type="InterPro" id="IPR006657">
    <property type="entry name" value="MoPterin_dinucl-bd_dom"/>
</dbReference>
<dbReference type="InterPro" id="IPR036010">
    <property type="entry name" value="2Fe-2S_ferredoxin-like_sf"/>
</dbReference>
<dbReference type="SMART" id="SM00929">
    <property type="entry name" value="NADH-G_4Fe-4S_3"/>
    <property type="match status" value="1"/>
</dbReference>
<keyword evidence="10" id="KW-0408">Iron</keyword>
<dbReference type="PROSITE" id="PS51669">
    <property type="entry name" value="4FE4S_MOW_BIS_MGD"/>
    <property type="match status" value="1"/>
</dbReference>
<dbReference type="Gene3D" id="3.30.70.20">
    <property type="match status" value="1"/>
</dbReference>
<dbReference type="InterPro" id="IPR017900">
    <property type="entry name" value="4Fe4S_Fe_S_CS"/>
</dbReference>
<keyword evidence="11" id="KW-0411">Iron-sulfur</keyword>
<feature type="domain" description="4Fe-4S ferredoxin-type" evidence="13">
    <location>
        <begin position="136"/>
        <end position="165"/>
    </location>
</feature>
<gene>
    <name evidence="16" type="ORF">B9Q01_07945</name>
</gene>
<dbReference type="AlphaFoldDB" id="A0A2R6A807"/>
<dbReference type="PROSITE" id="PS51085">
    <property type="entry name" value="2FE2S_FER_2"/>
    <property type="match status" value="1"/>
</dbReference>
<dbReference type="SMART" id="SM00926">
    <property type="entry name" value="Molybdop_Fe4S4"/>
    <property type="match status" value="1"/>
</dbReference>
<feature type="domain" description="4Fe-4S His(Cys)3-ligated-type" evidence="15">
    <location>
        <begin position="78"/>
        <end position="118"/>
    </location>
</feature>
<feature type="domain" description="2Fe-2S ferredoxin-type" evidence="12">
    <location>
        <begin position="1"/>
        <end position="78"/>
    </location>
</feature>
<dbReference type="InterPro" id="IPR006478">
    <property type="entry name" value="Formate_DH_asu"/>
</dbReference>
<dbReference type="GO" id="GO:0046872">
    <property type="term" value="F:metal ion binding"/>
    <property type="evidence" value="ECO:0007669"/>
    <property type="project" value="UniProtKB-KW"/>
</dbReference>
<evidence type="ECO:0000256" key="7">
    <source>
        <dbReference type="ARBA" id="ARBA00022723"/>
    </source>
</evidence>
<dbReference type="PROSITE" id="PS00490">
    <property type="entry name" value="MOLYBDOPTERIN_PROK_2"/>
    <property type="match status" value="1"/>
</dbReference>
<dbReference type="FunFam" id="3.40.228.10:FF:000002">
    <property type="entry name" value="Formate dehydrogenase subunit alpha"/>
    <property type="match status" value="1"/>
</dbReference>
<feature type="domain" description="4Fe-4S Mo/W bis-MGD-type" evidence="14">
    <location>
        <begin position="255"/>
        <end position="311"/>
    </location>
</feature>
<dbReference type="GO" id="GO:0022904">
    <property type="term" value="P:respiratory electron transport chain"/>
    <property type="evidence" value="ECO:0007669"/>
    <property type="project" value="TreeGrafter"/>
</dbReference>
<accession>A0A2R6A807</accession>
<dbReference type="CDD" id="cd00207">
    <property type="entry name" value="fer2"/>
    <property type="match status" value="1"/>
</dbReference>
<keyword evidence="5" id="KW-0500">Molybdenum</keyword>
<dbReference type="Pfam" id="PF12838">
    <property type="entry name" value="Fer4_7"/>
    <property type="match status" value="1"/>
</dbReference>
<dbReference type="InterPro" id="IPR017896">
    <property type="entry name" value="4Fe4S_Fe-S-bd"/>
</dbReference>
<evidence type="ECO:0000259" key="12">
    <source>
        <dbReference type="PROSITE" id="PS51085"/>
    </source>
</evidence>
<evidence type="ECO:0000256" key="6">
    <source>
        <dbReference type="ARBA" id="ARBA00022714"/>
    </source>
</evidence>
<dbReference type="Gene3D" id="3.40.50.740">
    <property type="match status" value="1"/>
</dbReference>
<dbReference type="Gene3D" id="3.40.228.10">
    <property type="entry name" value="Dimethylsulfoxide Reductase, domain 2"/>
    <property type="match status" value="1"/>
</dbReference>
<evidence type="ECO:0000259" key="15">
    <source>
        <dbReference type="PROSITE" id="PS51839"/>
    </source>
</evidence>
<dbReference type="GO" id="GO:0043546">
    <property type="term" value="F:molybdopterin cofactor binding"/>
    <property type="evidence" value="ECO:0007669"/>
    <property type="project" value="InterPro"/>
</dbReference>
<dbReference type="NCBIfam" id="TIGR01591">
    <property type="entry name" value="Fdh-alpha"/>
    <property type="match status" value="1"/>
</dbReference>
<comment type="cofactor">
    <cofactor evidence="2">
        <name>[4Fe-4S] cluster</name>
        <dbReference type="ChEBI" id="CHEBI:49883"/>
    </cofactor>
</comment>
<comment type="cofactor">
    <cofactor evidence="1">
        <name>Mo-bis(molybdopterin guanine dinucleotide)</name>
        <dbReference type="ChEBI" id="CHEBI:60539"/>
    </cofactor>
</comment>
<dbReference type="Pfam" id="PF01568">
    <property type="entry name" value="Molydop_binding"/>
    <property type="match status" value="1"/>
</dbReference>
<evidence type="ECO:0000256" key="1">
    <source>
        <dbReference type="ARBA" id="ARBA00001942"/>
    </source>
</evidence>
<protein>
    <submittedName>
        <fullName evidence="16">Formate dehydrogenase subunit alpha</fullName>
    </submittedName>
</protein>
<keyword evidence="7" id="KW-0479">Metal-binding</keyword>
<dbReference type="SUPFAM" id="SSF54862">
    <property type="entry name" value="4Fe-4S ferredoxins"/>
    <property type="match status" value="1"/>
</dbReference>
<dbReference type="EMBL" id="NEXC01000071">
    <property type="protein sequence ID" value="PSN82479.1"/>
    <property type="molecule type" value="Genomic_DNA"/>
</dbReference>
<evidence type="ECO:0000313" key="16">
    <source>
        <dbReference type="EMBL" id="PSN82479.1"/>
    </source>
</evidence>
<organism evidence="16 17">
    <name type="scientific">Candidatus Marsarchaeota G1 archaeon OSP_D</name>
    <dbReference type="NCBI Taxonomy" id="1978155"/>
    <lineage>
        <taxon>Archaea</taxon>
        <taxon>Candidatus Marsarchaeota</taxon>
        <taxon>Candidatus Marsarchaeota group 1</taxon>
    </lineage>
</organism>
<dbReference type="InterPro" id="IPR006655">
    <property type="entry name" value="Mopterin_OxRdtase_prok_CS"/>
</dbReference>
<keyword evidence="8" id="KW-0677">Repeat</keyword>
<dbReference type="Pfam" id="PF13510">
    <property type="entry name" value="Fer2_4"/>
    <property type="match status" value="1"/>
</dbReference>
<dbReference type="Gene3D" id="2.40.40.20">
    <property type="match status" value="1"/>
</dbReference>
<evidence type="ECO:0000256" key="9">
    <source>
        <dbReference type="ARBA" id="ARBA00023002"/>
    </source>
</evidence>
<dbReference type="Gene3D" id="2.20.25.90">
    <property type="entry name" value="ADC-like domains"/>
    <property type="match status" value="1"/>
</dbReference>
<dbReference type="Pfam" id="PF04879">
    <property type="entry name" value="Molybdop_Fe4S4"/>
    <property type="match status" value="1"/>
</dbReference>
<dbReference type="FunFam" id="3.30.70.20:FF:000032">
    <property type="entry name" value="Formate dehydrogenase, alpha subunit"/>
    <property type="match status" value="1"/>
</dbReference>
<dbReference type="GO" id="GO:0008863">
    <property type="term" value="F:formate dehydrogenase (NAD+) activity"/>
    <property type="evidence" value="ECO:0007669"/>
    <property type="project" value="InterPro"/>
</dbReference>
<dbReference type="Pfam" id="PF10588">
    <property type="entry name" value="NADH-G_4Fe-4S_3"/>
    <property type="match status" value="1"/>
</dbReference>
<evidence type="ECO:0000259" key="14">
    <source>
        <dbReference type="PROSITE" id="PS51669"/>
    </source>
</evidence>
<comment type="caution">
    <text evidence="16">The sequence shown here is derived from an EMBL/GenBank/DDBJ whole genome shotgun (WGS) entry which is preliminary data.</text>
</comment>
<evidence type="ECO:0000256" key="4">
    <source>
        <dbReference type="ARBA" id="ARBA00022485"/>
    </source>
</evidence>
<evidence type="ECO:0000259" key="13">
    <source>
        <dbReference type="PROSITE" id="PS51379"/>
    </source>
</evidence>
<dbReference type="SUPFAM" id="SSF54292">
    <property type="entry name" value="2Fe-2S ferredoxin-like"/>
    <property type="match status" value="1"/>
</dbReference>
<dbReference type="SUPFAM" id="SSF50692">
    <property type="entry name" value="ADC-like"/>
    <property type="match status" value="1"/>
</dbReference>